<dbReference type="Proteomes" id="UP000077002">
    <property type="component" value="Unassembled WGS sequence"/>
</dbReference>
<organism evidence="13 14">
    <name type="scientific">Fonsecaea monophora</name>
    <dbReference type="NCBI Taxonomy" id="254056"/>
    <lineage>
        <taxon>Eukaryota</taxon>
        <taxon>Fungi</taxon>
        <taxon>Dikarya</taxon>
        <taxon>Ascomycota</taxon>
        <taxon>Pezizomycotina</taxon>
        <taxon>Eurotiomycetes</taxon>
        <taxon>Chaetothyriomycetidae</taxon>
        <taxon>Chaetothyriales</taxon>
        <taxon>Herpotrichiellaceae</taxon>
        <taxon>Fonsecaea</taxon>
    </lineage>
</organism>
<dbReference type="EMBL" id="LVKK01000036">
    <property type="protein sequence ID" value="OAG40121.1"/>
    <property type="molecule type" value="Genomic_DNA"/>
</dbReference>
<evidence type="ECO:0000256" key="10">
    <source>
        <dbReference type="ARBA" id="ARBA00032406"/>
    </source>
</evidence>
<dbReference type="OrthoDB" id="5391403at2759"/>
<name>A0A177F8T9_9EURO</name>
<feature type="domain" description="Lipoyl-binding" evidence="12">
    <location>
        <begin position="65"/>
        <end position="140"/>
    </location>
</feature>
<dbReference type="GO" id="GO:0006099">
    <property type="term" value="P:tricarboxylic acid cycle"/>
    <property type="evidence" value="ECO:0007669"/>
    <property type="project" value="UniProtKB-KW"/>
</dbReference>
<dbReference type="GO" id="GO:0005739">
    <property type="term" value="C:mitochondrion"/>
    <property type="evidence" value="ECO:0007669"/>
    <property type="project" value="TreeGrafter"/>
</dbReference>
<dbReference type="GO" id="GO:0004149">
    <property type="term" value="F:dihydrolipoyllysine-residue succinyltransferase activity"/>
    <property type="evidence" value="ECO:0007669"/>
    <property type="project" value="UniProtKB-EC"/>
</dbReference>
<dbReference type="Gene3D" id="3.30.559.10">
    <property type="entry name" value="Chloramphenicol acetyltransferase-like domain"/>
    <property type="match status" value="1"/>
</dbReference>
<dbReference type="InterPro" id="IPR000089">
    <property type="entry name" value="Biotin_lipoyl"/>
</dbReference>
<dbReference type="Gene3D" id="2.40.50.100">
    <property type="match status" value="1"/>
</dbReference>
<dbReference type="CDD" id="cd06849">
    <property type="entry name" value="lipoyl_domain"/>
    <property type="match status" value="1"/>
</dbReference>
<evidence type="ECO:0000256" key="8">
    <source>
        <dbReference type="ARBA" id="ARBA00022946"/>
    </source>
</evidence>
<dbReference type="InterPro" id="IPR011053">
    <property type="entry name" value="Single_hybrid_motif"/>
</dbReference>
<dbReference type="GO" id="GO:0045252">
    <property type="term" value="C:oxoglutarate dehydrogenase complex"/>
    <property type="evidence" value="ECO:0007669"/>
    <property type="project" value="InterPro"/>
</dbReference>
<evidence type="ECO:0000313" key="14">
    <source>
        <dbReference type="Proteomes" id="UP000077002"/>
    </source>
</evidence>
<sequence>MPAESTLGRIMKPSYYWAAWAKGHSCCNFGWLGTWGLQRPPWGCTRPRAPFERRNFSVTVQLQAAAVVKVPTMAESISEGTLSAMLKKVGDFVEVDEEIATIETDKIDVSVLAPEAGILQEIFVNEGSTVTVGEQIARIEIDLERPLSKEDTSARPGDVLGISEALTGETVAPELTKPSHQPIDPIEEPKLATSTPTPRKLTNVEPELNPAGSTAASFMPGDRGKRSVKMSRMRMTIADRLKQSQNTAASLTTFNEVDVSALVKLRRKYKDEILESHGVKIGFMGAFTKAATLALKAFPQVNASIETDEQGDAMVTYRDYVDISVAVSTPKGLVTPVVRNCERLSVVEIERAIANYTQKARNGRITMDDLAGGNFTISNGGVFGSMMGTPIINLPQTAVLGVNAIKERPVAIDGKVEIRPMMYLALTYDHRLIDGRESVGFLVKLRDYLEDPVRMLLE</sequence>
<protein>
    <recommendedName>
        <fullName evidence="4">dihydrolipoyllysine-residue succinyltransferase</fullName>
        <ecNumber evidence="4">2.3.1.61</ecNumber>
    </recommendedName>
    <alternativeName>
        <fullName evidence="10">2-oxoglutarate dehydrogenase complex component E2</fullName>
    </alternativeName>
</protein>
<evidence type="ECO:0000256" key="3">
    <source>
        <dbReference type="ARBA" id="ARBA00007317"/>
    </source>
</evidence>
<dbReference type="AlphaFoldDB" id="A0A177F8T9"/>
<dbReference type="PANTHER" id="PTHR43416:SF5">
    <property type="entry name" value="DIHYDROLIPOYLLYSINE-RESIDUE SUCCINYLTRANSFERASE COMPONENT OF 2-OXOGLUTARATE DEHYDROGENASE COMPLEX, MITOCHONDRIAL"/>
    <property type="match status" value="1"/>
</dbReference>
<evidence type="ECO:0000256" key="4">
    <source>
        <dbReference type="ARBA" id="ARBA00012945"/>
    </source>
</evidence>
<keyword evidence="14" id="KW-1185">Reference proteome</keyword>
<reference evidence="13 14" key="1">
    <citation type="submission" date="2016-03" db="EMBL/GenBank/DDBJ databases">
        <title>Draft genome sequence of the Fonsecaea monophora CBS 269.37.</title>
        <authorList>
            <person name="Bombassaro A."/>
            <person name="Vinicius W.A."/>
            <person name="De Hoog S."/>
            <person name="Sun J."/>
            <person name="Souza E.M."/>
            <person name="Raittz R.T."/>
            <person name="Costa F."/>
            <person name="Leao A.C."/>
            <person name="Tadra-Sfeir M.Z."/>
            <person name="Baura V."/>
            <person name="Balsanelli E."/>
            <person name="Pedrosa F.O."/>
            <person name="Moreno L.F."/>
            <person name="Steffens M.B."/>
            <person name="Xi L."/>
            <person name="Bocca A.L."/>
            <person name="Felipe M.S."/>
            <person name="Teixeira M."/>
            <person name="Telles Filho F.Q."/>
            <person name="Azevedo C.M."/>
            <person name="Gomes R."/>
            <person name="Vicente V.A."/>
        </authorList>
    </citation>
    <scope>NUCLEOTIDE SEQUENCE [LARGE SCALE GENOMIC DNA]</scope>
    <source>
        <strain evidence="13 14">CBS 269.37</strain>
    </source>
</reference>
<proteinExistence type="inferred from homology"/>
<dbReference type="FunFam" id="3.30.559.10:FF:000007">
    <property type="entry name" value="Dihydrolipoamide acetyltransferase component of pyruvate dehydrogenase complex"/>
    <property type="match status" value="1"/>
</dbReference>
<dbReference type="RefSeq" id="XP_022512073.1">
    <property type="nucleotide sequence ID" value="XM_022655567.1"/>
</dbReference>
<comment type="caution">
    <text evidence="13">The sequence shown here is derived from an EMBL/GenBank/DDBJ whole genome shotgun (WGS) entry which is preliminary data.</text>
</comment>
<dbReference type="EC" id="2.3.1.61" evidence="4"/>
<dbReference type="SUPFAM" id="SSF51230">
    <property type="entry name" value="Single hybrid motif"/>
    <property type="match status" value="1"/>
</dbReference>
<keyword evidence="5" id="KW-0816">Tricarboxylic acid cycle</keyword>
<dbReference type="GeneID" id="34600764"/>
<dbReference type="PROSITE" id="PS50968">
    <property type="entry name" value="BIOTINYL_LIPOYL"/>
    <property type="match status" value="1"/>
</dbReference>
<dbReference type="InterPro" id="IPR001078">
    <property type="entry name" value="2-oxoacid_DH_actylTfrase"/>
</dbReference>
<dbReference type="PROSITE" id="PS00189">
    <property type="entry name" value="LIPOYL"/>
    <property type="match status" value="1"/>
</dbReference>
<comment type="cofactor">
    <cofactor evidence="1">
        <name>(R)-lipoate</name>
        <dbReference type="ChEBI" id="CHEBI:83088"/>
    </cofactor>
</comment>
<evidence type="ECO:0000313" key="13">
    <source>
        <dbReference type="EMBL" id="OAG40121.1"/>
    </source>
</evidence>
<dbReference type="NCBIfam" id="TIGR01347">
    <property type="entry name" value="sucB"/>
    <property type="match status" value="1"/>
</dbReference>
<dbReference type="InterPro" id="IPR006255">
    <property type="entry name" value="SucB"/>
</dbReference>
<dbReference type="GO" id="GO:0033512">
    <property type="term" value="P:L-lysine catabolic process to acetyl-CoA via saccharopine"/>
    <property type="evidence" value="ECO:0007669"/>
    <property type="project" value="UniProtKB-UniPathway"/>
</dbReference>
<evidence type="ECO:0000259" key="12">
    <source>
        <dbReference type="PROSITE" id="PS50968"/>
    </source>
</evidence>
<dbReference type="InterPro" id="IPR023213">
    <property type="entry name" value="CAT-like_dom_sf"/>
</dbReference>
<evidence type="ECO:0000256" key="5">
    <source>
        <dbReference type="ARBA" id="ARBA00022532"/>
    </source>
</evidence>
<dbReference type="Pfam" id="PF00198">
    <property type="entry name" value="2-oxoacid_dh"/>
    <property type="match status" value="1"/>
</dbReference>
<dbReference type="Pfam" id="PF00364">
    <property type="entry name" value="Biotin_lipoyl"/>
    <property type="match status" value="1"/>
</dbReference>
<evidence type="ECO:0000256" key="7">
    <source>
        <dbReference type="ARBA" id="ARBA00022823"/>
    </source>
</evidence>
<dbReference type="InterPro" id="IPR003016">
    <property type="entry name" value="2-oxoA_DH_lipoyl-BS"/>
</dbReference>
<dbReference type="UniPathway" id="UPA00868">
    <property type="reaction ID" value="UER00840"/>
</dbReference>
<evidence type="ECO:0000256" key="2">
    <source>
        <dbReference type="ARBA" id="ARBA00005145"/>
    </source>
</evidence>
<keyword evidence="9" id="KW-0012">Acyltransferase</keyword>
<accession>A0A177F8T9</accession>
<evidence type="ECO:0000256" key="9">
    <source>
        <dbReference type="ARBA" id="ARBA00023315"/>
    </source>
</evidence>
<evidence type="ECO:0000256" key="6">
    <source>
        <dbReference type="ARBA" id="ARBA00022679"/>
    </source>
</evidence>
<keyword evidence="7" id="KW-0450">Lipoyl</keyword>
<comment type="similarity">
    <text evidence="3">Belongs to the 2-oxoacid dehydrogenase family.</text>
</comment>
<keyword evidence="6" id="KW-0808">Transferase</keyword>
<evidence type="ECO:0000256" key="1">
    <source>
        <dbReference type="ARBA" id="ARBA00001938"/>
    </source>
</evidence>
<feature type="region of interest" description="Disordered" evidence="11">
    <location>
        <begin position="168"/>
        <end position="227"/>
    </location>
</feature>
<dbReference type="PANTHER" id="PTHR43416">
    <property type="entry name" value="DIHYDROLIPOYLLYSINE-RESIDUE SUCCINYLTRANSFERASE COMPONENT OF 2-OXOGLUTARATE DEHYDROGENASE COMPLEX, MITOCHONDRIAL-RELATED"/>
    <property type="match status" value="1"/>
</dbReference>
<evidence type="ECO:0000256" key="11">
    <source>
        <dbReference type="SAM" id="MobiDB-lite"/>
    </source>
</evidence>
<comment type="pathway">
    <text evidence="2">Amino-acid degradation; L-lysine degradation via saccharopine pathway; glutaryl-CoA from L-lysine: step 6/6.</text>
</comment>
<gene>
    <name evidence="13" type="ORF">AYO21_05599</name>
</gene>
<dbReference type="SUPFAM" id="SSF52777">
    <property type="entry name" value="CoA-dependent acyltransferases"/>
    <property type="match status" value="1"/>
</dbReference>
<dbReference type="InterPro" id="IPR050537">
    <property type="entry name" value="2-oxoacid_dehydrogenase"/>
</dbReference>
<keyword evidence="8" id="KW-0809">Transit peptide</keyword>